<protein>
    <submittedName>
        <fullName evidence="2">RHS repeat-associated core domain-containing protein</fullName>
    </submittedName>
</protein>
<feature type="domain" description="DUF6443" evidence="1">
    <location>
        <begin position="325"/>
        <end position="472"/>
    </location>
</feature>
<dbReference type="STRING" id="1150368.SAMN02927921_04250"/>
<evidence type="ECO:0000313" key="2">
    <source>
        <dbReference type="EMBL" id="SFW77619.1"/>
    </source>
</evidence>
<dbReference type="NCBIfam" id="TIGR03696">
    <property type="entry name" value="Rhs_assc_core"/>
    <property type="match status" value="1"/>
</dbReference>
<dbReference type="Gene3D" id="2.180.10.10">
    <property type="entry name" value="RHS repeat-associated core"/>
    <property type="match status" value="2"/>
</dbReference>
<evidence type="ECO:0000259" key="1">
    <source>
        <dbReference type="Pfam" id="PF20041"/>
    </source>
</evidence>
<accession>A0A1K1RZR5</accession>
<dbReference type="InterPro" id="IPR045619">
    <property type="entry name" value="DUF6443"/>
</dbReference>
<evidence type="ECO:0000313" key="3">
    <source>
        <dbReference type="Proteomes" id="UP000182248"/>
    </source>
</evidence>
<name>A0A1K1RZR5_9FLAO</name>
<reference evidence="2 3" key="1">
    <citation type="submission" date="2016-11" db="EMBL/GenBank/DDBJ databases">
        <authorList>
            <person name="Jaros S."/>
            <person name="Januszkiewicz K."/>
            <person name="Wedrychowicz H."/>
        </authorList>
    </citation>
    <scope>NUCLEOTIDE SEQUENCE [LARGE SCALE GENOMIC DNA]</scope>
    <source>
        <strain evidence="2 3">CGMCC 1.12145</strain>
    </source>
</reference>
<dbReference type="Proteomes" id="UP000182248">
    <property type="component" value="Unassembled WGS sequence"/>
</dbReference>
<proteinExistence type="predicted"/>
<keyword evidence="3" id="KW-1185">Reference proteome</keyword>
<dbReference type="Pfam" id="PF20041">
    <property type="entry name" value="DUF6443"/>
    <property type="match status" value="1"/>
</dbReference>
<dbReference type="EMBL" id="FPJE01000047">
    <property type="protein sequence ID" value="SFW77619.1"/>
    <property type="molecule type" value="Genomic_DNA"/>
</dbReference>
<sequence>MFCSFLTIGLSAQNVQLVGDTNVNYNDSEIYEVVGYQGNISGAIWTVQGGTITSGGSGSAIRVKWDQAVNSGTVRFNYPAAGSFSLSIVIGNLPLVDPPAPVINSAVCGAVTLARGGSVPNGTTWYWQGTNPNGQRTDLGSGANFTVTSSGTYYIRARKSTGAWSTGSGSVAVTVTSNPQSPTMPQIINNCGHTVLVRSNPPQGVAWYWQSSPTGTSMSPENAKDTVRLSAGTVYYLRARNESMACWSSARVINYTVNGGGKTWYADKDGDGFGDPNDTIVACTEQEGYVANGDDLCPEEKGTYYGCAKPPYTPVQFSNDNYVYTRTYTRAMSDPSSVTLVEDVRESIVYYDGLGRPKQEIGIRQTPGVKDIVTHIDYDAFGRQDKEYLPFVPASSSDSYGSFRSGDVAGSTQAYYQARYPADFTGLTVSQVNAYARKQLEASPLNRVEKQAAPGKDWRQGSGHEVEFDYDTNTGQEVRLYQVNITVNESPAGVFTYIPALVLSSANNGYYGAGQLYKTITRDENHSGTTKDHTTEEFKDKQGRVVLKRSYNSGAQHDTYYVYDDYGNLTYVIPPKVNISDGISGTERNELCYQYRYDGRNRLVEKKLPGKAWEYIVYNTLDQPVMTQDSLLKAQKRWLFTKYDAFGRVAYTGFHGSESSRTVLQNTANNTATYKPFVAKTTTPNTYAGTAVYYNNDAIPHGMAEILTINYYDDYTFDLAGLTKPTNVLGQAVDKRTKTMATGSKVRVLGTDHWITTLNAYDSKGRLIYTASRNPYLNTTDVVESLLDFTGKVLKTRTTHTKGSNAPIVTTDIFEYDHAGRLLRQLQCLGGDCGTEEASAANIELNEQLTGHQSKIASSSVILKPGFHFKATSSASFSASISIPGELIAENVYDELGQLTEKKVGNTPQNPLQRIAYTYNVRGWLTDINDVDHPSGKLFNFQINYNKSRSGTVTPLFNGNIAETYWKTGSDNTMRRYAYSYDALNRITSGKFNGGGQTDRYTVEGITYDKNGNIEHLTRRGHLNSGATSFGVMDNLAYTYDTGNKLLKVTDSGNKTYGFKDGTNTNNDYTYDANGNLLTDANKGITGISYNHLNLPTQVSFGSNKIAYIYDAFGTKLKKEVTQGSSVTGTEYANGYIYENGQLQFFSHPEGYVTKESGTYTYIYQYKDHLGNVRVTYADLNNNGVIDPATETLSENNYYPGGLLHRGYKSMVSPSTNFIAEKFKYQGEEYNESLGLNLYEFDLRHYCPTLIRFHTPDPYEQFMSPYVAMGNNPVVAFDPDGGNCYDANGNVISCPDGDIYDDYRGSDTQHVTVLDEVTVSPSGGSTPNTFQDAQIGKIFGSRGEKIAPAITELSGWEHTFAEIAENLQGYRVVVAYGANYHVNDQGVIIGGGYKGGLGAIGLIGGSYDPKNLIRVAKILNKGGLTKIGRALQKHGSRVGSKFPQATGNPATINAQGEKILNEILNNPGSTATTRHHARFGDIVEIVAPNGQGARFSKDGKTFIGLIEK</sequence>
<dbReference type="InterPro" id="IPR022385">
    <property type="entry name" value="Rhs_assc_core"/>
</dbReference>
<gene>
    <name evidence="2" type="ORF">SAMN02927921_04250</name>
</gene>
<organism evidence="2 3">
    <name type="scientific">Sinomicrobium oceani</name>
    <dbReference type="NCBI Taxonomy" id="1150368"/>
    <lineage>
        <taxon>Bacteria</taxon>
        <taxon>Pseudomonadati</taxon>
        <taxon>Bacteroidota</taxon>
        <taxon>Flavobacteriia</taxon>
        <taxon>Flavobacteriales</taxon>
        <taxon>Flavobacteriaceae</taxon>
        <taxon>Sinomicrobium</taxon>
    </lineage>
</organism>